<organism evidence="12 13">
    <name type="scientific">Niallia nealsonii</name>
    <dbReference type="NCBI Taxonomy" id="115979"/>
    <lineage>
        <taxon>Bacteria</taxon>
        <taxon>Bacillati</taxon>
        <taxon>Bacillota</taxon>
        <taxon>Bacilli</taxon>
        <taxon>Bacillales</taxon>
        <taxon>Bacillaceae</taxon>
        <taxon>Niallia</taxon>
    </lineage>
</organism>
<feature type="binding site" evidence="10">
    <location>
        <begin position="11"/>
        <end position="18"/>
    </location>
    <ligand>
        <name>ATP</name>
        <dbReference type="ChEBI" id="CHEBI:30616"/>
    </ligand>
</feature>
<evidence type="ECO:0000256" key="10">
    <source>
        <dbReference type="PIRSR" id="PIRSR003092-1"/>
    </source>
</evidence>
<dbReference type="PANTHER" id="PTHR43384:SF6">
    <property type="entry name" value="SEPTUM SITE-DETERMINING PROTEIN MIND HOMOLOG, CHLOROPLASTIC"/>
    <property type="match status" value="1"/>
</dbReference>
<dbReference type="RefSeq" id="WP_101177641.1">
    <property type="nucleotide sequence ID" value="NZ_PISE01000027.1"/>
</dbReference>
<evidence type="ECO:0000256" key="3">
    <source>
        <dbReference type="ARBA" id="ARBA00022618"/>
    </source>
</evidence>
<evidence type="ECO:0000313" key="13">
    <source>
        <dbReference type="Proteomes" id="UP000233375"/>
    </source>
</evidence>
<comment type="function">
    <text evidence="8">ATPase required for the correct placement of the division site. Cell division inhibitors MinC and MinD act in concert to form an inhibitor capable of blocking formation of the polar Z ring septums. Rapidly oscillates between the poles of the cell to destabilize FtsZ filaments that have formed before they mature into polar Z rings.</text>
</comment>
<feature type="domain" description="AAA" evidence="11">
    <location>
        <begin position="3"/>
        <end position="161"/>
    </location>
</feature>
<reference evidence="12 13" key="1">
    <citation type="journal article" date="2003" name="Int. J. Syst. Evol. Microbiol.">
        <title>Bacillus nealsonii sp. nov., isolated from a spacecraft-assembly facility, whose spores are gamma-radiation resistant.</title>
        <authorList>
            <person name="Venkateswaran K."/>
            <person name="Kempf M."/>
            <person name="Chen F."/>
            <person name="Satomi M."/>
            <person name="Nicholson W."/>
            <person name="Kern R."/>
        </authorList>
    </citation>
    <scope>NUCLEOTIDE SEQUENCE [LARGE SCALE GENOMIC DNA]</scope>
    <source>
        <strain evidence="12 13">FO-92</strain>
    </source>
</reference>
<comment type="similarity">
    <text evidence="1">Belongs to the ParA family. MinD subfamily.</text>
</comment>
<comment type="caution">
    <text evidence="12">The sequence shown here is derived from an EMBL/GenBank/DDBJ whole genome shotgun (WGS) entry which is preliminary data.</text>
</comment>
<keyword evidence="7" id="KW-0131">Cell cycle</keyword>
<dbReference type="GO" id="GO:0005524">
    <property type="term" value="F:ATP binding"/>
    <property type="evidence" value="ECO:0007669"/>
    <property type="project" value="UniProtKB-KW"/>
</dbReference>
<dbReference type="GO" id="GO:0000917">
    <property type="term" value="P:division septum assembly"/>
    <property type="evidence" value="ECO:0007669"/>
    <property type="project" value="UniProtKB-KW"/>
</dbReference>
<dbReference type="OrthoDB" id="9773088at2"/>
<dbReference type="InterPro" id="IPR050625">
    <property type="entry name" value="ParA/MinD_ATPase"/>
</dbReference>
<dbReference type="InterPro" id="IPR025669">
    <property type="entry name" value="AAA_dom"/>
</dbReference>
<keyword evidence="4 10" id="KW-0547">Nucleotide-binding</keyword>
<dbReference type="InterPro" id="IPR025501">
    <property type="entry name" value="MinD_FleN"/>
</dbReference>
<dbReference type="InterPro" id="IPR010223">
    <property type="entry name" value="MinD"/>
</dbReference>
<dbReference type="Gene3D" id="3.40.50.300">
    <property type="entry name" value="P-loop containing nucleotide triphosphate hydrolases"/>
    <property type="match status" value="1"/>
</dbReference>
<dbReference type="Proteomes" id="UP000233375">
    <property type="component" value="Unassembled WGS sequence"/>
</dbReference>
<dbReference type="SUPFAM" id="SSF52540">
    <property type="entry name" value="P-loop containing nucleoside triphosphate hydrolases"/>
    <property type="match status" value="1"/>
</dbReference>
<dbReference type="GO" id="GO:0016887">
    <property type="term" value="F:ATP hydrolysis activity"/>
    <property type="evidence" value="ECO:0007669"/>
    <property type="project" value="InterPro"/>
</dbReference>
<dbReference type="GO" id="GO:0009898">
    <property type="term" value="C:cytoplasmic side of plasma membrane"/>
    <property type="evidence" value="ECO:0007669"/>
    <property type="project" value="TreeGrafter"/>
</dbReference>
<evidence type="ECO:0000256" key="4">
    <source>
        <dbReference type="ARBA" id="ARBA00022741"/>
    </source>
</evidence>
<protein>
    <recommendedName>
        <fullName evidence="2">Septum site-determining protein MinD</fullName>
    </recommendedName>
    <alternativeName>
        <fullName evidence="9">Cell division inhibitor MinD</fullName>
    </alternativeName>
</protein>
<proteinExistence type="inferred from homology"/>
<dbReference type="AlphaFoldDB" id="A0A2N0Z115"/>
<keyword evidence="13" id="KW-1185">Reference proteome</keyword>
<dbReference type="InterPro" id="IPR027417">
    <property type="entry name" value="P-loop_NTPase"/>
</dbReference>
<evidence type="ECO:0000256" key="1">
    <source>
        <dbReference type="ARBA" id="ARBA00010257"/>
    </source>
</evidence>
<dbReference type="PIRSF" id="PIRSF003092">
    <property type="entry name" value="MinD"/>
    <property type="match status" value="1"/>
</dbReference>
<sequence length="268" mass="29913">MTRTIAVLSGKGGVGKTTVTANLGLALALKGYKVCLIDADFGLRNLDVPLGLTNRIILDINDFLEGSCSLHHVLIRHREAKNLHFIPGSKSKNSSEIDEHILAERIKEMRSYYDFILIDSPAGIEKGFIHAINACDEAIVVTTPDKTALQDADRVIGILESYPEKKVQLLVNLVETTKHCLEEILNLLNIDLLGVLPADSQIIYSVHKGIPVVLDPSQKSGLLYRRIASKLCGHEIPFHDEIENKKPKHSILNRSFFQRKLNRMRLSH</sequence>
<keyword evidence="3" id="KW-0132">Cell division</keyword>
<dbReference type="GO" id="GO:0051782">
    <property type="term" value="P:negative regulation of cell division"/>
    <property type="evidence" value="ECO:0007669"/>
    <property type="project" value="TreeGrafter"/>
</dbReference>
<evidence type="ECO:0000256" key="8">
    <source>
        <dbReference type="ARBA" id="ARBA00025436"/>
    </source>
</evidence>
<evidence type="ECO:0000259" key="11">
    <source>
        <dbReference type="Pfam" id="PF13614"/>
    </source>
</evidence>
<keyword evidence="5 10" id="KW-0067">ATP-binding</keyword>
<dbReference type="GO" id="GO:0005829">
    <property type="term" value="C:cytosol"/>
    <property type="evidence" value="ECO:0007669"/>
    <property type="project" value="TreeGrafter"/>
</dbReference>
<dbReference type="NCBIfam" id="TIGR01968">
    <property type="entry name" value="minD_bact"/>
    <property type="match status" value="1"/>
</dbReference>
<name>A0A2N0Z115_9BACI</name>
<keyword evidence="6" id="KW-0717">Septation</keyword>
<evidence type="ECO:0000256" key="9">
    <source>
        <dbReference type="ARBA" id="ARBA00032845"/>
    </source>
</evidence>
<gene>
    <name evidence="12" type="primary">minD</name>
    <name evidence="12" type="ORF">CWS01_13025</name>
</gene>
<evidence type="ECO:0000313" key="12">
    <source>
        <dbReference type="EMBL" id="PKG23201.1"/>
    </source>
</evidence>
<evidence type="ECO:0000256" key="2">
    <source>
        <dbReference type="ARBA" id="ARBA00016887"/>
    </source>
</evidence>
<evidence type="ECO:0000256" key="6">
    <source>
        <dbReference type="ARBA" id="ARBA00023210"/>
    </source>
</evidence>
<dbReference type="Pfam" id="PF13614">
    <property type="entry name" value="AAA_31"/>
    <property type="match status" value="1"/>
</dbReference>
<evidence type="ECO:0000256" key="5">
    <source>
        <dbReference type="ARBA" id="ARBA00022840"/>
    </source>
</evidence>
<dbReference type="PANTHER" id="PTHR43384">
    <property type="entry name" value="SEPTUM SITE-DETERMINING PROTEIN MIND HOMOLOG, CHLOROPLASTIC-RELATED"/>
    <property type="match status" value="1"/>
</dbReference>
<accession>A0A2N0Z115</accession>
<dbReference type="EMBL" id="PISE01000027">
    <property type="protein sequence ID" value="PKG23201.1"/>
    <property type="molecule type" value="Genomic_DNA"/>
</dbReference>
<evidence type="ECO:0000256" key="7">
    <source>
        <dbReference type="ARBA" id="ARBA00023306"/>
    </source>
</evidence>